<dbReference type="SUPFAM" id="SSF55424">
    <property type="entry name" value="FAD/NAD-linked reductases, dimerisation (C-terminal) domain"/>
    <property type="match status" value="1"/>
</dbReference>
<dbReference type="GO" id="GO:0016491">
    <property type="term" value="F:oxidoreductase activity"/>
    <property type="evidence" value="ECO:0007669"/>
    <property type="project" value="UniProtKB-KW"/>
</dbReference>
<dbReference type="InterPro" id="IPR001763">
    <property type="entry name" value="Rhodanese-like_dom"/>
</dbReference>
<dbReference type="InterPro" id="IPR023753">
    <property type="entry name" value="FAD/NAD-binding_dom"/>
</dbReference>
<dbReference type="SUPFAM" id="SSF51905">
    <property type="entry name" value="FAD/NAD(P)-binding domain"/>
    <property type="match status" value="1"/>
</dbReference>
<evidence type="ECO:0000256" key="3">
    <source>
        <dbReference type="ARBA" id="ARBA00022630"/>
    </source>
</evidence>
<feature type="domain" description="Rhodanese" evidence="7">
    <location>
        <begin position="470"/>
        <end position="555"/>
    </location>
</feature>
<keyword evidence="5 8" id="KW-0560">Oxidoreductase</keyword>
<dbReference type="InterPro" id="IPR036188">
    <property type="entry name" value="FAD/NAD-bd_sf"/>
</dbReference>
<dbReference type="AlphaFoldDB" id="A0A0B0EM25"/>
<organism evidence="8 9">
    <name type="scientific">Candidatus Scalindua brodae</name>
    <dbReference type="NCBI Taxonomy" id="237368"/>
    <lineage>
        <taxon>Bacteria</taxon>
        <taxon>Pseudomonadati</taxon>
        <taxon>Planctomycetota</taxon>
        <taxon>Candidatus Brocadiia</taxon>
        <taxon>Candidatus Brocadiales</taxon>
        <taxon>Candidatus Scalinduaceae</taxon>
        <taxon>Candidatus Scalindua</taxon>
    </lineage>
</organism>
<keyword evidence="6" id="KW-0676">Redox-active center</keyword>
<evidence type="ECO:0000313" key="8">
    <source>
        <dbReference type="EMBL" id="KHE93056.1"/>
    </source>
</evidence>
<accession>A0A0B0EM25</accession>
<dbReference type="SMART" id="SM00450">
    <property type="entry name" value="RHOD"/>
    <property type="match status" value="1"/>
</dbReference>
<dbReference type="eggNOG" id="COG0446">
    <property type="taxonomic scope" value="Bacteria"/>
</dbReference>
<evidence type="ECO:0000313" key="9">
    <source>
        <dbReference type="Proteomes" id="UP000030652"/>
    </source>
</evidence>
<comment type="cofactor">
    <cofactor evidence="1">
        <name>FAD</name>
        <dbReference type="ChEBI" id="CHEBI:57692"/>
    </cofactor>
</comment>
<dbReference type="EC" id="1.6.99.3" evidence="8"/>
<comment type="caution">
    <text evidence="8">The sequence shown here is derived from an EMBL/GenBank/DDBJ whole genome shotgun (WGS) entry which is preliminary data.</text>
</comment>
<dbReference type="InterPro" id="IPR004099">
    <property type="entry name" value="Pyr_nucl-diS_OxRdtase_dimer"/>
</dbReference>
<protein>
    <submittedName>
        <fullName evidence="8">Pyridine nucleotide-disulfide oxidoreductase</fullName>
        <ecNumber evidence="8">1.6.99.3</ecNumber>
    </submittedName>
</protein>
<evidence type="ECO:0000256" key="5">
    <source>
        <dbReference type="ARBA" id="ARBA00023002"/>
    </source>
</evidence>
<keyword evidence="3" id="KW-0285">Flavoprotein</keyword>
<evidence type="ECO:0000256" key="4">
    <source>
        <dbReference type="ARBA" id="ARBA00022827"/>
    </source>
</evidence>
<sequence length="555" mass="61011">MKPKRIVIIGAVASGTKTAAKARREDPDARITLITEEAEISYASCGTPYFIADIIKESHSLIIREPDYFRKMLNVDVLTEHRAESIDPEAKRVEITNLKTNQSLTLDYDRLVLAVGSSPNIPDFEGVGHGNILTLHNIPSAIQIKSLIQQKRIKNALIVGGGFIALEMAESLIAHGIKTRLIIRRDQILSNFDKDIALLVQNYIKAKGVQILEEDEVKEFKADTDGNVTKVITKKQTVPAEFVLLATSIRPNTQLATKAGIEIGPTGAIHVNEKLETNIPDIYAVGDCVETKHLVTGKPVWIPLATTSNKHGRVAGINITGGNDIFPGILGTFVVKVFDWTIAKTGLSEKEAVKNGFETETIIVPANDKAHYYPGSKRIIIKLIAEKRSGLLLGAEIVGDGVVDKRIDVVASALAGKATVEQLSKYDLSYAPPYSSPMDPVITAANVLLNKLDGKTSSLSSIETKVKLDRMDDFILLDVRSKPEYDRGRIEGCLHIPLNELRSRIDELDRSKEIVTYCGVGLRASHAHRILKNEGFEDTKFLEGSIVAWPYKIEK</sequence>
<dbReference type="InterPro" id="IPR036873">
    <property type="entry name" value="Rhodanese-like_dom_sf"/>
</dbReference>
<evidence type="ECO:0000256" key="6">
    <source>
        <dbReference type="ARBA" id="ARBA00023284"/>
    </source>
</evidence>
<dbReference type="Gene3D" id="3.40.250.10">
    <property type="entry name" value="Rhodanese-like domain"/>
    <property type="match status" value="1"/>
</dbReference>
<dbReference type="PANTHER" id="PTHR43429:SF1">
    <property type="entry name" value="NAD(P)H SULFUR OXIDOREDUCTASE (COA-DEPENDENT)"/>
    <property type="match status" value="1"/>
</dbReference>
<comment type="similarity">
    <text evidence="2">Belongs to the class-III pyridine nucleotide-disulfide oxidoreductase family.</text>
</comment>
<evidence type="ECO:0000259" key="7">
    <source>
        <dbReference type="PROSITE" id="PS50206"/>
    </source>
</evidence>
<evidence type="ECO:0000256" key="1">
    <source>
        <dbReference type="ARBA" id="ARBA00001974"/>
    </source>
</evidence>
<dbReference type="PRINTS" id="PR00411">
    <property type="entry name" value="PNDRDTASEI"/>
</dbReference>
<dbReference type="PANTHER" id="PTHR43429">
    <property type="entry name" value="PYRIDINE NUCLEOTIDE-DISULFIDE OXIDOREDUCTASE DOMAIN-CONTAINING"/>
    <property type="match status" value="1"/>
</dbReference>
<dbReference type="Pfam" id="PF02852">
    <property type="entry name" value="Pyr_redox_dim"/>
    <property type="match status" value="1"/>
</dbReference>
<proteinExistence type="inferred from homology"/>
<keyword evidence="4" id="KW-0274">FAD</keyword>
<dbReference type="InterPro" id="IPR016156">
    <property type="entry name" value="FAD/NAD-linked_Rdtase_dimer_sf"/>
</dbReference>
<dbReference type="Gene3D" id="3.50.50.60">
    <property type="entry name" value="FAD/NAD(P)-binding domain"/>
    <property type="match status" value="2"/>
</dbReference>
<dbReference type="EMBL" id="JRYO01000080">
    <property type="protein sequence ID" value="KHE93056.1"/>
    <property type="molecule type" value="Genomic_DNA"/>
</dbReference>
<gene>
    <name evidence="8" type="primary">nox</name>
    <name evidence="8" type="ORF">SCABRO_01184</name>
</gene>
<name>A0A0B0EM25_9BACT</name>
<dbReference type="Pfam" id="PF00581">
    <property type="entry name" value="Rhodanese"/>
    <property type="match status" value="1"/>
</dbReference>
<dbReference type="PRINTS" id="PR00368">
    <property type="entry name" value="FADPNR"/>
</dbReference>
<dbReference type="SUPFAM" id="SSF52821">
    <property type="entry name" value="Rhodanese/Cell cycle control phosphatase"/>
    <property type="match status" value="1"/>
</dbReference>
<dbReference type="Pfam" id="PF07992">
    <property type="entry name" value="Pyr_redox_2"/>
    <property type="match status" value="1"/>
</dbReference>
<dbReference type="PROSITE" id="PS50206">
    <property type="entry name" value="RHODANESE_3"/>
    <property type="match status" value="1"/>
</dbReference>
<dbReference type="Proteomes" id="UP000030652">
    <property type="component" value="Unassembled WGS sequence"/>
</dbReference>
<evidence type="ECO:0000256" key="2">
    <source>
        <dbReference type="ARBA" id="ARBA00009130"/>
    </source>
</evidence>
<reference evidence="8 9" key="1">
    <citation type="submission" date="2014-10" db="EMBL/GenBank/DDBJ databases">
        <title>Draft genome of anammox bacterium scalindua brodae, obtained using differential coverage binning of sequence data from two enrichment reactors.</title>
        <authorList>
            <person name="Speth D.R."/>
            <person name="Russ L."/>
            <person name="Kartal B."/>
            <person name="Op den Camp H.J."/>
            <person name="Dutilh B.E."/>
            <person name="Jetten M.S."/>
        </authorList>
    </citation>
    <scope>NUCLEOTIDE SEQUENCE [LARGE SCALE GENOMIC DNA]</scope>
    <source>
        <strain evidence="8">RU1</strain>
    </source>
</reference>
<dbReference type="InterPro" id="IPR050260">
    <property type="entry name" value="FAD-bd_OxRdtase"/>
</dbReference>